<protein>
    <submittedName>
        <fullName evidence="1">Uncharacterized protein</fullName>
    </submittedName>
</protein>
<name>A0A6A5WQZ7_9PLEO</name>
<evidence type="ECO:0000313" key="1">
    <source>
        <dbReference type="EMBL" id="KAF2004122.1"/>
    </source>
</evidence>
<accession>A0A6A5WQZ7</accession>
<dbReference type="AlphaFoldDB" id="A0A6A5WQZ7"/>
<keyword evidence="2" id="KW-1185">Reference proteome</keyword>
<gene>
    <name evidence="1" type="ORF">P154DRAFT_531808</name>
</gene>
<sequence>MPFWRGWFNGAISAGEKGRREMNGCGAWAGWDEELHGGWGLGMGLRVAFLEVIFGVQIELGKAGMIVNVHADNVYDVTSALLENDIFRIILSTSELEDQLDMSKVPNH</sequence>
<organism evidence="1 2">
    <name type="scientific">Amniculicola lignicola CBS 123094</name>
    <dbReference type="NCBI Taxonomy" id="1392246"/>
    <lineage>
        <taxon>Eukaryota</taxon>
        <taxon>Fungi</taxon>
        <taxon>Dikarya</taxon>
        <taxon>Ascomycota</taxon>
        <taxon>Pezizomycotina</taxon>
        <taxon>Dothideomycetes</taxon>
        <taxon>Pleosporomycetidae</taxon>
        <taxon>Pleosporales</taxon>
        <taxon>Amniculicolaceae</taxon>
        <taxon>Amniculicola</taxon>
    </lineage>
</organism>
<dbReference type="EMBL" id="ML977569">
    <property type="protein sequence ID" value="KAF2004122.1"/>
    <property type="molecule type" value="Genomic_DNA"/>
</dbReference>
<dbReference type="Proteomes" id="UP000799779">
    <property type="component" value="Unassembled WGS sequence"/>
</dbReference>
<proteinExistence type="predicted"/>
<evidence type="ECO:0000313" key="2">
    <source>
        <dbReference type="Proteomes" id="UP000799779"/>
    </source>
</evidence>
<reference evidence="1" key="1">
    <citation type="journal article" date="2020" name="Stud. Mycol.">
        <title>101 Dothideomycetes genomes: a test case for predicting lifestyles and emergence of pathogens.</title>
        <authorList>
            <person name="Haridas S."/>
            <person name="Albert R."/>
            <person name="Binder M."/>
            <person name="Bloem J."/>
            <person name="Labutti K."/>
            <person name="Salamov A."/>
            <person name="Andreopoulos B."/>
            <person name="Baker S."/>
            <person name="Barry K."/>
            <person name="Bills G."/>
            <person name="Bluhm B."/>
            <person name="Cannon C."/>
            <person name="Castanera R."/>
            <person name="Culley D."/>
            <person name="Daum C."/>
            <person name="Ezra D."/>
            <person name="Gonzalez J."/>
            <person name="Henrissat B."/>
            <person name="Kuo A."/>
            <person name="Liang C."/>
            <person name="Lipzen A."/>
            <person name="Lutzoni F."/>
            <person name="Magnuson J."/>
            <person name="Mondo S."/>
            <person name="Nolan M."/>
            <person name="Ohm R."/>
            <person name="Pangilinan J."/>
            <person name="Park H.-J."/>
            <person name="Ramirez L."/>
            <person name="Alfaro M."/>
            <person name="Sun H."/>
            <person name="Tritt A."/>
            <person name="Yoshinaga Y."/>
            <person name="Zwiers L.-H."/>
            <person name="Turgeon B."/>
            <person name="Goodwin S."/>
            <person name="Spatafora J."/>
            <person name="Crous P."/>
            <person name="Grigoriev I."/>
        </authorList>
    </citation>
    <scope>NUCLEOTIDE SEQUENCE</scope>
    <source>
        <strain evidence="1">CBS 123094</strain>
    </source>
</reference>